<accession>A0A8J6BE75</accession>
<dbReference type="EMBL" id="WNTK01002236">
    <property type="protein sequence ID" value="KAG9466221.1"/>
    <property type="molecule type" value="Genomic_DNA"/>
</dbReference>
<sequence>MPLLLIRKTTETPNRCEYLDRTRLPALNPHPYVVSDIMMWEAAHCLFSSNTGNKEKLRETKKSGLRFAHFSLKFHLDAVSSICYGTLRWKYIVWMNM</sequence>
<evidence type="ECO:0000313" key="2">
    <source>
        <dbReference type="Proteomes" id="UP000770717"/>
    </source>
</evidence>
<proteinExistence type="predicted"/>
<organism evidence="1 2">
    <name type="scientific">Eleutherodactylus coqui</name>
    <name type="common">Puerto Rican coqui</name>
    <dbReference type="NCBI Taxonomy" id="57060"/>
    <lineage>
        <taxon>Eukaryota</taxon>
        <taxon>Metazoa</taxon>
        <taxon>Chordata</taxon>
        <taxon>Craniata</taxon>
        <taxon>Vertebrata</taxon>
        <taxon>Euteleostomi</taxon>
        <taxon>Amphibia</taxon>
        <taxon>Batrachia</taxon>
        <taxon>Anura</taxon>
        <taxon>Neobatrachia</taxon>
        <taxon>Hyloidea</taxon>
        <taxon>Eleutherodactylidae</taxon>
        <taxon>Eleutherodactylinae</taxon>
        <taxon>Eleutherodactylus</taxon>
        <taxon>Eleutherodactylus</taxon>
    </lineage>
</organism>
<dbReference type="AlphaFoldDB" id="A0A8J6BE75"/>
<name>A0A8J6BE75_ELECQ</name>
<evidence type="ECO:0000313" key="1">
    <source>
        <dbReference type="EMBL" id="KAG9466221.1"/>
    </source>
</evidence>
<reference evidence="1" key="1">
    <citation type="thesis" date="2020" institute="ProQuest LLC" country="789 East Eisenhower Parkway, Ann Arbor, MI, USA">
        <title>Comparative Genomics and Chromosome Evolution.</title>
        <authorList>
            <person name="Mudd A.B."/>
        </authorList>
    </citation>
    <scope>NUCLEOTIDE SEQUENCE</scope>
    <source>
        <strain evidence="1">HN-11 Male</strain>
        <tissue evidence="1">Kidney and liver</tissue>
    </source>
</reference>
<comment type="caution">
    <text evidence="1">The sequence shown here is derived from an EMBL/GenBank/DDBJ whole genome shotgun (WGS) entry which is preliminary data.</text>
</comment>
<gene>
    <name evidence="1" type="ORF">GDO78_017001</name>
</gene>
<protein>
    <submittedName>
        <fullName evidence="1">Uncharacterized protein</fullName>
    </submittedName>
</protein>
<dbReference type="Proteomes" id="UP000770717">
    <property type="component" value="Unassembled WGS sequence"/>
</dbReference>
<keyword evidence="2" id="KW-1185">Reference proteome</keyword>